<dbReference type="InterPro" id="IPR052036">
    <property type="entry name" value="Hydrolase/PRTase-associated"/>
</dbReference>
<evidence type="ECO:0000313" key="1">
    <source>
        <dbReference type="EMBL" id="GAA1757572.1"/>
    </source>
</evidence>
<dbReference type="SUPFAM" id="SSF159501">
    <property type="entry name" value="EreA/ChaN-like"/>
    <property type="match status" value="1"/>
</dbReference>
<dbReference type="Proteomes" id="UP001501204">
    <property type="component" value="Unassembled WGS sequence"/>
</dbReference>
<dbReference type="PIRSF" id="PIRSF036794">
    <property type="entry name" value="UCP_erythr_ester"/>
    <property type="match status" value="1"/>
</dbReference>
<dbReference type="PANTHER" id="PTHR31299:SF0">
    <property type="entry name" value="ESTERASE, PUTATIVE (AFU_ORTHOLOGUE AFUA_1G05850)-RELATED"/>
    <property type="match status" value="1"/>
</dbReference>
<keyword evidence="2" id="KW-1185">Reference proteome</keyword>
<dbReference type="PANTHER" id="PTHR31299">
    <property type="entry name" value="ESTERASE, PUTATIVE (AFU_ORTHOLOGUE AFUA_1G05850)-RELATED"/>
    <property type="match status" value="1"/>
</dbReference>
<dbReference type="InterPro" id="IPR014622">
    <property type="entry name" value="UCP036794_erythomycin"/>
</dbReference>
<sequence length="441" mass="48842">MTPVGQSESSGSGVLDEIRSLASPLGGAEDLDRLVEQAAVARFVCVGEASHGTHEFYARRADLSRRLIQEHGFTWIGVEADWPDCWRINRWVRGQADQGLDARGVLETFKRWPTWMWANEEVAGFLDWLHQWNAGRPAGDQVGFYGLDVYSLWDSLREIRTWVQANAPDALPAAEQAWQCFTPYGEDPHEYAWSTRIVPETCEADVVALLAEVRRRTLDRAGQDPEALDAALNAMAAADAEHYYRTMVGGDQQSWNVRDTHMADVVDLLAEHHGSGSKGLVWEHNTHVGDARATDMARYGLVNVGQLVRERHAAEGVVLVGLASHRGTVIAAGAWGDPEETMAVPEARPGSHEDALHEALGEPAVLVFGPDRSGPWLSRRAGHRAIGVVYSSWEDAGNYVPTVMGGRYDALLWFEDTSALRPLHHERPPEEPEFETEPTGF</sequence>
<comment type="caution">
    <text evidence="1">The sequence shown here is derived from an EMBL/GenBank/DDBJ whole genome shotgun (WGS) entry which is preliminary data.</text>
</comment>
<gene>
    <name evidence="1" type="ORF">GCM10009767_16120</name>
</gene>
<dbReference type="CDD" id="cd14728">
    <property type="entry name" value="Ere-like"/>
    <property type="match status" value="1"/>
</dbReference>
<evidence type="ECO:0008006" key="3">
    <source>
        <dbReference type="Google" id="ProtNLM"/>
    </source>
</evidence>
<protein>
    <recommendedName>
        <fullName evidence="3">Protein-L-isoaspartate O-methyltransferase</fullName>
    </recommendedName>
</protein>
<organism evidence="1 2">
    <name type="scientific">Kocuria aegyptia</name>
    <dbReference type="NCBI Taxonomy" id="330943"/>
    <lineage>
        <taxon>Bacteria</taxon>
        <taxon>Bacillati</taxon>
        <taxon>Actinomycetota</taxon>
        <taxon>Actinomycetes</taxon>
        <taxon>Micrococcales</taxon>
        <taxon>Micrococcaceae</taxon>
        <taxon>Kocuria</taxon>
    </lineage>
</organism>
<reference evidence="2" key="1">
    <citation type="journal article" date="2019" name="Int. J. Syst. Evol. Microbiol.">
        <title>The Global Catalogue of Microorganisms (GCM) 10K type strain sequencing project: providing services to taxonomists for standard genome sequencing and annotation.</title>
        <authorList>
            <consortium name="The Broad Institute Genomics Platform"/>
            <consortium name="The Broad Institute Genome Sequencing Center for Infectious Disease"/>
            <person name="Wu L."/>
            <person name="Ma J."/>
        </authorList>
    </citation>
    <scope>NUCLEOTIDE SEQUENCE [LARGE SCALE GENOMIC DNA]</scope>
    <source>
        <strain evidence="2">JCM 14735</strain>
    </source>
</reference>
<dbReference type="RefSeq" id="WP_344121395.1">
    <property type="nucleotide sequence ID" value="NZ_BAAAOA010000017.1"/>
</dbReference>
<name>A0ABP4WLN1_9MICC</name>
<proteinExistence type="predicted"/>
<dbReference type="InterPro" id="IPR007815">
    <property type="entry name" value="Emycin_Estase"/>
</dbReference>
<dbReference type="Gene3D" id="3.40.1660.10">
    <property type="entry name" value="EreA-like (biosynthetic domain)"/>
    <property type="match status" value="1"/>
</dbReference>
<dbReference type="Gene3D" id="3.30.1870.10">
    <property type="entry name" value="EreA-like, domain 2"/>
    <property type="match status" value="1"/>
</dbReference>
<dbReference type="Gene3D" id="1.20.1440.30">
    <property type="entry name" value="Biosynthetic Protein domain"/>
    <property type="match status" value="1"/>
</dbReference>
<dbReference type="Pfam" id="PF05139">
    <property type="entry name" value="Erythro_esteras"/>
    <property type="match status" value="1"/>
</dbReference>
<accession>A0ABP4WLN1</accession>
<evidence type="ECO:0000313" key="2">
    <source>
        <dbReference type="Proteomes" id="UP001501204"/>
    </source>
</evidence>
<dbReference type="EMBL" id="BAAAOA010000017">
    <property type="protein sequence ID" value="GAA1757572.1"/>
    <property type="molecule type" value="Genomic_DNA"/>
</dbReference>